<dbReference type="PANTHER" id="PTHR40448">
    <property type="entry name" value="TWO-COMPONENT SENSOR HISTIDINE KINASE"/>
    <property type="match status" value="1"/>
</dbReference>
<dbReference type="PANTHER" id="PTHR40448:SF1">
    <property type="entry name" value="TWO-COMPONENT SENSOR HISTIDINE KINASE"/>
    <property type="match status" value="1"/>
</dbReference>
<keyword evidence="3" id="KW-0418">Kinase</keyword>
<evidence type="ECO:0000313" key="3">
    <source>
        <dbReference type="EMBL" id="MBC5661579.1"/>
    </source>
</evidence>
<feature type="transmembrane region" description="Helical" evidence="1">
    <location>
        <begin position="159"/>
        <end position="181"/>
    </location>
</feature>
<reference evidence="3 4" key="1">
    <citation type="submission" date="2020-08" db="EMBL/GenBank/DDBJ databases">
        <title>Genome public.</title>
        <authorList>
            <person name="Liu C."/>
            <person name="Sun Q."/>
        </authorList>
    </citation>
    <scope>NUCLEOTIDE SEQUENCE [LARGE SCALE GENOMIC DNA]</scope>
    <source>
        <strain evidence="3 4">NSJ-10</strain>
    </source>
</reference>
<feature type="transmembrane region" description="Helical" evidence="1">
    <location>
        <begin position="193"/>
        <end position="213"/>
    </location>
</feature>
<evidence type="ECO:0000313" key="4">
    <source>
        <dbReference type="Proteomes" id="UP000615234"/>
    </source>
</evidence>
<evidence type="ECO:0000259" key="2">
    <source>
        <dbReference type="Pfam" id="PF14501"/>
    </source>
</evidence>
<protein>
    <submittedName>
        <fullName evidence="3">Sensor histidine kinase</fullName>
    </submittedName>
</protein>
<feature type="transmembrane region" description="Helical" evidence="1">
    <location>
        <begin position="6"/>
        <end position="23"/>
    </location>
</feature>
<keyword evidence="3" id="KW-0808">Transferase</keyword>
<accession>A0A8I0AM53</accession>
<dbReference type="Proteomes" id="UP000615234">
    <property type="component" value="Unassembled WGS sequence"/>
</dbReference>
<dbReference type="InterPro" id="IPR032834">
    <property type="entry name" value="NatK-like_C"/>
</dbReference>
<keyword evidence="4" id="KW-1185">Reference proteome</keyword>
<dbReference type="SUPFAM" id="SSF55874">
    <property type="entry name" value="ATPase domain of HSP90 chaperone/DNA topoisomerase II/histidine kinase"/>
    <property type="match status" value="1"/>
</dbReference>
<feature type="transmembrane region" description="Helical" evidence="1">
    <location>
        <begin position="60"/>
        <end position="79"/>
    </location>
</feature>
<feature type="domain" description="Sensor histidine kinase NatK-like C-terminal" evidence="2">
    <location>
        <begin position="333"/>
        <end position="438"/>
    </location>
</feature>
<name>A0A8I0AM53_9FIRM</name>
<proteinExistence type="predicted"/>
<dbReference type="GO" id="GO:0016301">
    <property type="term" value="F:kinase activity"/>
    <property type="evidence" value="ECO:0007669"/>
    <property type="project" value="UniProtKB-KW"/>
</dbReference>
<dbReference type="GO" id="GO:0042802">
    <property type="term" value="F:identical protein binding"/>
    <property type="evidence" value="ECO:0007669"/>
    <property type="project" value="TreeGrafter"/>
</dbReference>
<dbReference type="CDD" id="cd16935">
    <property type="entry name" value="HATPase_AgrC-ComD-like"/>
    <property type="match status" value="1"/>
</dbReference>
<feature type="transmembrane region" description="Helical" evidence="1">
    <location>
        <begin position="35"/>
        <end position="54"/>
    </location>
</feature>
<keyword evidence="1" id="KW-1133">Transmembrane helix</keyword>
<dbReference type="EMBL" id="JACOOX010000001">
    <property type="protein sequence ID" value="MBC5661579.1"/>
    <property type="molecule type" value="Genomic_DNA"/>
</dbReference>
<feature type="transmembrane region" description="Helical" evidence="1">
    <location>
        <begin position="128"/>
        <end position="147"/>
    </location>
</feature>
<dbReference type="InterPro" id="IPR036890">
    <property type="entry name" value="HATPase_C_sf"/>
</dbReference>
<evidence type="ECO:0000256" key="1">
    <source>
        <dbReference type="SAM" id="Phobius"/>
    </source>
</evidence>
<dbReference type="AlphaFoldDB" id="A0A8I0AM53"/>
<sequence>MSDYIAEFIINIWVSFLFLILANGKLNRRSFRYSYLLQILSVLVLAECALLLDVMQAPVIIKSLTILLVLHYLYTCIFFTFQISNLFWVVIFCIVELASKFTATIFPVEWLHTDADGMLTDHAVQSSVTILYLLTLTVLTSILLCFSSRAFKLSRTEKIIFVLLSVLCIVIENLIVAGQVNIHTGSPETYADLLSAICFLILILFVSLTIYLYHLGIEREKNIQLSRQQLLSEMERKQYDQIISSISELRYLKHDISNHLDTLHALMVNHAYPEAEAFIRDLTTTVNNNHYILASGNSTVDSILTNKLIQCKSAQIQVEYSVFLPDSIPLSDIELCSLLGNLFDNAIEACEQLPETEQRSIDFSMKPFQNMLSIVISNRTNGNYRIDKKNHFLSTKTIEDTPEHGLGLSRIQSIVNDHNGIFNIQPTTDTFMIQILLPLK</sequence>
<gene>
    <name evidence="3" type="ORF">H8S09_01505</name>
</gene>
<feature type="transmembrane region" description="Helical" evidence="1">
    <location>
        <begin position="86"/>
        <end position="108"/>
    </location>
</feature>
<dbReference type="Gene3D" id="3.30.565.10">
    <property type="entry name" value="Histidine kinase-like ATPase, C-terminal domain"/>
    <property type="match status" value="1"/>
</dbReference>
<comment type="caution">
    <text evidence="3">The sequence shown here is derived from an EMBL/GenBank/DDBJ whole genome shotgun (WGS) entry which is preliminary data.</text>
</comment>
<dbReference type="Pfam" id="PF14501">
    <property type="entry name" value="HATPase_c_5"/>
    <property type="match status" value="1"/>
</dbReference>
<dbReference type="RefSeq" id="WP_118663064.1">
    <property type="nucleotide sequence ID" value="NZ_JACOOX010000001.1"/>
</dbReference>
<organism evidence="3 4">
    <name type="scientific">Coprococcus hominis</name>
    <name type="common">ex Liu et al. 2022</name>
    <dbReference type="NCBI Taxonomy" id="2763039"/>
    <lineage>
        <taxon>Bacteria</taxon>
        <taxon>Bacillati</taxon>
        <taxon>Bacillota</taxon>
        <taxon>Clostridia</taxon>
        <taxon>Lachnospirales</taxon>
        <taxon>Lachnospiraceae</taxon>
        <taxon>Coprococcus</taxon>
    </lineage>
</organism>
<keyword evidence="1" id="KW-0812">Transmembrane</keyword>
<keyword evidence="1" id="KW-0472">Membrane</keyword>